<dbReference type="Proteomes" id="UP000535182">
    <property type="component" value="Unassembled WGS sequence"/>
</dbReference>
<keyword evidence="2" id="KW-1185">Reference proteome</keyword>
<dbReference type="PANTHER" id="PTHR36439:SF1">
    <property type="entry name" value="DUF1697 DOMAIN-CONTAINING PROTEIN"/>
    <property type="match status" value="1"/>
</dbReference>
<organism evidence="1 2">
    <name type="scientific">Tunturiibacter gelidiferens</name>
    <dbReference type="NCBI Taxonomy" id="3069689"/>
    <lineage>
        <taxon>Bacteria</taxon>
        <taxon>Pseudomonadati</taxon>
        <taxon>Acidobacteriota</taxon>
        <taxon>Terriglobia</taxon>
        <taxon>Terriglobales</taxon>
        <taxon>Acidobacteriaceae</taxon>
        <taxon>Tunturiibacter</taxon>
    </lineage>
</organism>
<proteinExistence type="predicted"/>
<dbReference type="Gene3D" id="3.30.70.1280">
    <property type="entry name" value="SP0830-like domains"/>
    <property type="match status" value="1"/>
</dbReference>
<comment type="caution">
    <text evidence="1">The sequence shown here is derived from an EMBL/GenBank/DDBJ whole genome shotgun (WGS) entry which is preliminary data.</text>
</comment>
<sequence>MTGRGAKTAVKHVALLRGINVGGKNMLPMKELVRLFSAAGCGEVVTYIQSGNIVFCAECKVVKQLDRVIAKQVEERFGLKVPVVLRTASELDAVVRGNPFLKAGAAEELLHVSFLADRPSTDLVAALDSTRSAPDEFAVVGREIYMKLVTGAAKTKLTNAYFDSKLKTVSTMRNWRTVLKLAEMTA</sequence>
<protein>
    <submittedName>
        <fullName evidence="1">Uncharacterized protein (DUF1697 family)</fullName>
    </submittedName>
</protein>
<dbReference type="AlphaFoldDB" id="A0A9X0U3A0"/>
<dbReference type="PANTHER" id="PTHR36439">
    <property type="entry name" value="BLL4334 PROTEIN"/>
    <property type="match status" value="1"/>
</dbReference>
<evidence type="ECO:0000313" key="2">
    <source>
        <dbReference type="Proteomes" id="UP000535182"/>
    </source>
</evidence>
<gene>
    <name evidence="1" type="ORF">HDF14_001724</name>
</gene>
<accession>A0A9X0U3A0</accession>
<reference evidence="1 2" key="1">
    <citation type="submission" date="2020-08" db="EMBL/GenBank/DDBJ databases">
        <title>Genomic Encyclopedia of Type Strains, Phase IV (KMG-V): Genome sequencing to study the core and pangenomes of soil and plant-associated prokaryotes.</title>
        <authorList>
            <person name="Whitman W."/>
        </authorList>
    </citation>
    <scope>NUCLEOTIDE SEQUENCE [LARGE SCALE GENOMIC DNA]</scope>
    <source>
        <strain evidence="1 2">X5P2</strain>
    </source>
</reference>
<dbReference type="RefSeq" id="WP_183975314.1">
    <property type="nucleotide sequence ID" value="NZ_JACHEB010000003.1"/>
</dbReference>
<dbReference type="PIRSF" id="PIRSF008502">
    <property type="entry name" value="UCP008502"/>
    <property type="match status" value="1"/>
</dbReference>
<evidence type="ECO:0000313" key="1">
    <source>
        <dbReference type="EMBL" id="MBB5328118.1"/>
    </source>
</evidence>
<dbReference type="InterPro" id="IPR012545">
    <property type="entry name" value="DUF1697"/>
</dbReference>
<dbReference type="SUPFAM" id="SSF160379">
    <property type="entry name" value="SP0830-like"/>
    <property type="match status" value="1"/>
</dbReference>
<name>A0A9X0U3A0_9BACT</name>
<dbReference type="EMBL" id="JACHEB010000003">
    <property type="protein sequence ID" value="MBB5328118.1"/>
    <property type="molecule type" value="Genomic_DNA"/>
</dbReference>
<dbReference type="Pfam" id="PF08002">
    <property type="entry name" value="DUF1697"/>
    <property type="match status" value="1"/>
</dbReference>